<keyword evidence="11" id="KW-0472">Membrane</keyword>
<evidence type="ECO:0000256" key="2">
    <source>
        <dbReference type="ARBA" id="ARBA00022448"/>
    </source>
</evidence>
<evidence type="ECO:0000256" key="9">
    <source>
        <dbReference type="ARBA" id="ARBA00022989"/>
    </source>
</evidence>
<evidence type="ECO:0000256" key="14">
    <source>
        <dbReference type="SAM" id="SignalP"/>
    </source>
</evidence>
<evidence type="ECO:0000256" key="5">
    <source>
        <dbReference type="ARBA" id="ARBA00022692"/>
    </source>
</evidence>
<keyword evidence="17" id="KW-1185">Reference proteome</keyword>
<dbReference type="GO" id="GO:0005891">
    <property type="term" value="C:voltage-gated calcium channel complex"/>
    <property type="evidence" value="ECO:0007669"/>
    <property type="project" value="TreeGrafter"/>
</dbReference>
<dbReference type="InterPro" id="IPR036465">
    <property type="entry name" value="vWFA_dom_sf"/>
</dbReference>
<keyword evidence="2" id="KW-0813">Transport</keyword>
<dbReference type="InterPro" id="IPR002035">
    <property type="entry name" value="VWF_A"/>
</dbReference>
<dbReference type="SUPFAM" id="SSF53300">
    <property type="entry name" value="vWA-like"/>
    <property type="match status" value="1"/>
</dbReference>
<dbReference type="PANTHER" id="PTHR10166">
    <property type="entry name" value="VOLTAGE-DEPENDENT CALCIUM CHANNEL SUBUNIT ALPHA-2/DELTA-RELATED"/>
    <property type="match status" value="1"/>
</dbReference>
<evidence type="ECO:0000256" key="8">
    <source>
        <dbReference type="ARBA" id="ARBA00022882"/>
    </source>
</evidence>
<dbReference type="OrthoDB" id="10054666at2759"/>
<keyword evidence="7" id="KW-0106">Calcium</keyword>
<dbReference type="SMART" id="SM00327">
    <property type="entry name" value="VWA"/>
    <property type="match status" value="1"/>
</dbReference>
<keyword evidence="8" id="KW-0851">Voltage-gated channel</keyword>
<reference evidence="16" key="1">
    <citation type="submission" date="2014-01" db="EMBL/GenBank/DDBJ databases">
        <authorList>
            <person name="Aslett M."/>
        </authorList>
    </citation>
    <scope>NUCLEOTIDE SEQUENCE</scope>
</reference>
<dbReference type="Proteomes" id="UP000030665">
    <property type="component" value="Unassembled WGS sequence"/>
</dbReference>
<dbReference type="InterPro" id="IPR051173">
    <property type="entry name" value="Ca_channel_alpha-2/delta"/>
</dbReference>
<accession>A0A077ZDI4</accession>
<keyword evidence="10" id="KW-0406">Ion transport</keyword>
<dbReference type="EMBL" id="HG806068">
    <property type="protein sequence ID" value="CDW56690.1"/>
    <property type="molecule type" value="Genomic_DNA"/>
</dbReference>
<evidence type="ECO:0000256" key="3">
    <source>
        <dbReference type="ARBA" id="ARBA00022568"/>
    </source>
</evidence>
<dbReference type="Gene3D" id="3.40.50.410">
    <property type="entry name" value="von Willebrand factor, type A domain"/>
    <property type="match status" value="1"/>
</dbReference>
<dbReference type="Gene3D" id="3.30.450.20">
    <property type="entry name" value="PAS domain"/>
    <property type="match status" value="1"/>
</dbReference>
<keyword evidence="13" id="KW-0407">Ion channel</keyword>
<dbReference type="Pfam" id="PF13768">
    <property type="entry name" value="VWA_3"/>
    <property type="match status" value="1"/>
</dbReference>
<feature type="chain" id="PRO_5001728614" evidence="14">
    <location>
        <begin position="24"/>
        <end position="1153"/>
    </location>
</feature>
<name>A0A077ZDI4_TRITR</name>
<dbReference type="AlphaFoldDB" id="A0A077ZDI4"/>
<keyword evidence="3" id="KW-0109">Calcium transport</keyword>
<evidence type="ECO:0000256" key="11">
    <source>
        <dbReference type="ARBA" id="ARBA00023136"/>
    </source>
</evidence>
<dbReference type="PANTHER" id="PTHR10166:SF37">
    <property type="entry name" value="STOLID, ISOFORM H"/>
    <property type="match status" value="1"/>
</dbReference>
<evidence type="ECO:0000313" key="17">
    <source>
        <dbReference type="Proteomes" id="UP000030665"/>
    </source>
</evidence>
<keyword evidence="5" id="KW-0812">Transmembrane</keyword>
<proteinExistence type="predicted"/>
<evidence type="ECO:0000259" key="15">
    <source>
        <dbReference type="PROSITE" id="PS50234"/>
    </source>
</evidence>
<keyword evidence="4" id="KW-0107">Calcium channel</keyword>
<evidence type="ECO:0000256" key="4">
    <source>
        <dbReference type="ARBA" id="ARBA00022673"/>
    </source>
</evidence>
<evidence type="ECO:0000256" key="6">
    <source>
        <dbReference type="ARBA" id="ARBA00022729"/>
    </source>
</evidence>
<keyword evidence="6 14" id="KW-0732">Signal</keyword>
<dbReference type="PROSITE" id="PS50234">
    <property type="entry name" value="VWFA"/>
    <property type="match status" value="1"/>
</dbReference>
<reference evidence="16" key="2">
    <citation type="submission" date="2014-03" db="EMBL/GenBank/DDBJ databases">
        <title>The whipworm genome and dual-species transcriptomics of an intimate host-pathogen interaction.</title>
        <authorList>
            <person name="Foth B.J."/>
            <person name="Tsai I.J."/>
            <person name="Reid A.J."/>
            <person name="Bancroft A.J."/>
            <person name="Nichol S."/>
            <person name="Tracey A."/>
            <person name="Holroyd N."/>
            <person name="Cotton J.A."/>
            <person name="Stanley E.J."/>
            <person name="Zarowiecki M."/>
            <person name="Liu J.Z."/>
            <person name="Huckvale T."/>
            <person name="Cooper P.J."/>
            <person name="Grencis R.K."/>
            <person name="Berriman M."/>
        </authorList>
    </citation>
    <scope>NUCLEOTIDE SEQUENCE [LARGE SCALE GENOMIC DNA]</scope>
</reference>
<evidence type="ECO:0000256" key="12">
    <source>
        <dbReference type="ARBA" id="ARBA00023180"/>
    </source>
</evidence>
<comment type="subcellular location">
    <subcellularLocation>
        <location evidence="1">Membrane</location>
        <topology evidence="1">Single-pass type I membrane protein</topology>
    </subcellularLocation>
</comment>
<dbReference type="STRING" id="36087.A0A077ZDI4"/>
<gene>
    <name evidence="16" type="ORF">TTRE_0000497201</name>
</gene>
<keyword evidence="9" id="KW-1133">Transmembrane helix</keyword>
<dbReference type="FunFam" id="3.40.50.410:FF:000007">
    <property type="entry name" value="Calcium voltage-gated channel auxiliary subunit alpha2delta 3"/>
    <property type="match status" value="1"/>
</dbReference>
<evidence type="ECO:0000256" key="13">
    <source>
        <dbReference type="ARBA" id="ARBA00023303"/>
    </source>
</evidence>
<dbReference type="InterPro" id="IPR013608">
    <property type="entry name" value="VWA_N"/>
</dbReference>
<keyword evidence="12" id="KW-0325">Glycoprotein</keyword>
<organism evidence="16 17">
    <name type="scientific">Trichuris trichiura</name>
    <name type="common">Whipworm</name>
    <name type="synonym">Trichocephalus trichiurus</name>
    <dbReference type="NCBI Taxonomy" id="36087"/>
    <lineage>
        <taxon>Eukaryota</taxon>
        <taxon>Metazoa</taxon>
        <taxon>Ecdysozoa</taxon>
        <taxon>Nematoda</taxon>
        <taxon>Enoplea</taxon>
        <taxon>Dorylaimia</taxon>
        <taxon>Trichinellida</taxon>
        <taxon>Trichuridae</taxon>
        <taxon>Trichuris</taxon>
    </lineage>
</organism>
<evidence type="ECO:0000256" key="7">
    <source>
        <dbReference type="ARBA" id="ARBA00022837"/>
    </source>
</evidence>
<dbReference type="Pfam" id="PF08399">
    <property type="entry name" value="VWA_N"/>
    <property type="match status" value="1"/>
</dbReference>
<evidence type="ECO:0000256" key="10">
    <source>
        <dbReference type="ARBA" id="ARBA00023065"/>
    </source>
</evidence>
<feature type="domain" description="VWFA" evidence="15">
    <location>
        <begin position="277"/>
        <end position="458"/>
    </location>
</feature>
<dbReference type="GO" id="GO:0005245">
    <property type="term" value="F:voltage-gated calcium channel activity"/>
    <property type="evidence" value="ECO:0007669"/>
    <property type="project" value="TreeGrafter"/>
</dbReference>
<protein>
    <submittedName>
        <fullName evidence="16">Voltage dependent calcium channel unc 36</fullName>
    </submittedName>
</protein>
<evidence type="ECO:0000256" key="1">
    <source>
        <dbReference type="ARBA" id="ARBA00004479"/>
    </source>
</evidence>
<feature type="signal peptide" evidence="14">
    <location>
        <begin position="1"/>
        <end position="23"/>
    </location>
</feature>
<evidence type="ECO:0000313" key="16">
    <source>
        <dbReference type="EMBL" id="CDW56690.1"/>
    </source>
</evidence>
<sequence>MLLDNGAMSICWFVLCIACFSSAQIYRGRGSDISCSVDSWARSFGSELYATASQATQAEGLERKYKEHNVHVEMFDPEEVIEIMKSRLEAFLGRRRQLAEAILNRSASFAKLVFQILKESLESSYGLFHEVDRSVINDLNSKDFYRFVNAKSCLNRHHIDPLLVNSSIDIQYTPNPNFLNLPVNIEKSAVHVPTPVYSREPELLSEIIWTESLDEIFKARRAREFFAASWQYFCSQKGFMRFYPASPWFYDDEQTCLDMYDCRNSEWYIDAATHAKNIVILLDVSGSMLGQRYEIAKQTIEMIMETLTENDFFNILAFSDEPRFVLPCFRGRLVQATIRNKKLLRAKLDNITSEGIANYPAALRMAFEVVVEARESQKNAGCHSAIMLITDGATDTYEEIFNHYNKDKSIRFFSYLIGDDVTEFREVRWMACYNRGYFAHISNLADVQEKVQSYITIMSRPVAGRNHTEPVWTGAYFDQLGHILVATVAFPVIANESFRGVVGASALITELQQMAPSYMLGANAYSFIVDNNGYVVHHPQLRSLHMGKPKPHYNSMDIMELEVLADNALVSMRIDVSFISLVVYFKDNGTVETPVDYDNQLRRYLADGISSKGLQAKMSQNVVMAMDGADSLRRVYTQKNVYFHRGIKNTLMTLALAVPEEAVYRIDTSNSGASPPHQRINFNWFRGKNWKLHPDWHYCRLNDSDTGMTKEEAFVIYMRQHCRKHADVYSYLGAQFEYLIHRLLLDMEVTSDMEFLWAQKGQIDQSKGIHMAFLATHSGLTRFLTTGLDDILYQPERDDEANSTDSAEIVMSNKYLYVPFATRYPRALDEVFYKRALQFVNGEFVFDVKTDQYLYIRNGSQRYPLAADRKSLVVSAARAVFARDDRGHTAPASVVGIEMLYTSFEEMMYNASQRLCRPRSAVRCYLLDEHGYVVYASIPAGSDESFRYLGEFFGALKVEPPVNGAIERFLMRQMVDKFVYRDFVVELKPWVALLAMFRSVSPYTPTFRDIQEGLPCDKASSFYLLNNDFRGPLMLAQGKQMCSSSISGDSFAQVIYCNLHAYVTRIQRTNMVLLVYSSDGNQCDDELCKQYFSAHSVPWGFHLVYNASDKVIHPSNCMLTSRYRRSPSVCYTVEDDVQNERIHWLLAQLVPDM</sequence>